<keyword evidence="2" id="KW-1185">Reference proteome</keyword>
<reference evidence="1" key="1">
    <citation type="journal article" date="2021" name="Microb. Physiol.">
        <title>Proteogenomic Insights into the Physiology of Marine, Sulfate-Reducing, Filamentous Desulfonema limicola and Desulfonema magnum.</title>
        <authorList>
            <person name="Schnaars V."/>
            <person name="Wohlbrand L."/>
            <person name="Scheve S."/>
            <person name="Hinrichs C."/>
            <person name="Reinhardt R."/>
            <person name="Rabus R."/>
        </authorList>
    </citation>
    <scope>NUCLEOTIDE SEQUENCE</scope>
    <source>
        <strain evidence="1">5ac10</strain>
    </source>
</reference>
<dbReference type="Proteomes" id="UP000663720">
    <property type="component" value="Chromosome"/>
</dbReference>
<evidence type="ECO:0000313" key="1">
    <source>
        <dbReference type="EMBL" id="QTA83186.1"/>
    </source>
</evidence>
<proteinExistence type="predicted"/>
<accession>A0A975GJ42</accession>
<evidence type="ECO:0000313" key="2">
    <source>
        <dbReference type="Proteomes" id="UP000663720"/>
    </source>
</evidence>
<organism evidence="1 2">
    <name type="scientific">Desulfonema limicola</name>
    <dbReference type="NCBI Taxonomy" id="45656"/>
    <lineage>
        <taxon>Bacteria</taxon>
        <taxon>Pseudomonadati</taxon>
        <taxon>Thermodesulfobacteriota</taxon>
        <taxon>Desulfobacteria</taxon>
        <taxon>Desulfobacterales</taxon>
        <taxon>Desulfococcaceae</taxon>
        <taxon>Desulfonema</taxon>
    </lineage>
</organism>
<protein>
    <submittedName>
        <fullName evidence="1">Uncharacterized protein</fullName>
    </submittedName>
</protein>
<name>A0A975GJ42_9BACT</name>
<sequence>MLQTNTKKDFIIQGKTLLYKQIQIYNLKKLFFIHKIIDMEGEKVY</sequence>
<dbReference type="EMBL" id="CP061799">
    <property type="protein sequence ID" value="QTA83186.1"/>
    <property type="molecule type" value="Genomic_DNA"/>
</dbReference>
<dbReference type="AlphaFoldDB" id="A0A975GJ42"/>
<dbReference type="KEGG" id="dli:dnl_55820"/>
<gene>
    <name evidence="1" type="ORF">dnl_55820</name>
</gene>